<comment type="similarity">
    <text evidence="2">Belongs to the metallo-beta-lactamase superfamily.</text>
</comment>
<keyword evidence="8" id="KW-1185">Reference proteome</keyword>
<reference evidence="7 8" key="1">
    <citation type="submission" date="2014-03" db="EMBL/GenBank/DDBJ databases">
        <title>Draft Genome Sequences of Four Burkholderia Strains.</title>
        <authorList>
            <person name="Liu X.Y."/>
            <person name="Li C.X."/>
            <person name="Xu J.H."/>
        </authorList>
    </citation>
    <scope>NUCLEOTIDE SEQUENCE [LARGE SCALE GENOMIC DNA]</scope>
    <source>
        <strain evidence="7 8">DSM 50014</strain>
    </source>
</reference>
<accession>A0A069PQR6</accession>
<dbReference type="InterPro" id="IPR051013">
    <property type="entry name" value="MBL_superfamily_lactonases"/>
</dbReference>
<keyword evidence="3" id="KW-0479">Metal-binding</keyword>
<keyword evidence="5" id="KW-0862">Zinc</keyword>
<gene>
    <name evidence="7" type="ORF">BG61_06435</name>
</gene>
<dbReference type="PANTHER" id="PTHR42978:SF7">
    <property type="entry name" value="METALLO-HYDROLASE RV2300C-RELATED"/>
    <property type="match status" value="1"/>
</dbReference>
<evidence type="ECO:0000256" key="2">
    <source>
        <dbReference type="ARBA" id="ARBA00007749"/>
    </source>
</evidence>
<comment type="caution">
    <text evidence="7">The sequence shown here is derived from an EMBL/GenBank/DDBJ whole genome shotgun (WGS) entry which is preliminary data.</text>
</comment>
<dbReference type="InterPro" id="IPR001279">
    <property type="entry name" value="Metallo-B-lactamas"/>
</dbReference>
<evidence type="ECO:0000259" key="6">
    <source>
        <dbReference type="SMART" id="SM00849"/>
    </source>
</evidence>
<feature type="domain" description="Metallo-beta-lactamase" evidence="6">
    <location>
        <begin position="39"/>
        <end position="239"/>
    </location>
</feature>
<name>A0A069PQR6_9BURK</name>
<dbReference type="Proteomes" id="UP000027466">
    <property type="component" value="Unassembled WGS sequence"/>
</dbReference>
<evidence type="ECO:0000313" key="8">
    <source>
        <dbReference type="Proteomes" id="UP000027466"/>
    </source>
</evidence>
<sequence>MSSPIENYRIFAVKYAFHDRRAPENFLGGDAHDVSMPLDYFVWAVVGESRAFIVDTGFDAEMAGKRGRTITHSVEDGLKKIGIRADAVEDVIITHMHYDHAGNRSLFPRARYHIQDREMAYCTGRCMCHGSLSHPFEAEDVKSMVGRVFDRRVQFHDGASSLTPGLSVHWVGGHTNGLQVVRVHTARGWVVLASDASHFYANMQQSRPFPGVYNVGDMLEGYAAAHRLADSAEHVIPGHDPDVLKRYAPHDRETEGWIARLDVVPR</sequence>
<organism evidence="7 8">
    <name type="scientific">Caballeronia glathei</name>
    <dbReference type="NCBI Taxonomy" id="60547"/>
    <lineage>
        <taxon>Bacteria</taxon>
        <taxon>Pseudomonadati</taxon>
        <taxon>Pseudomonadota</taxon>
        <taxon>Betaproteobacteria</taxon>
        <taxon>Burkholderiales</taxon>
        <taxon>Burkholderiaceae</taxon>
        <taxon>Caballeronia</taxon>
    </lineage>
</organism>
<dbReference type="RefSeq" id="WP_035938531.1">
    <property type="nucleotide sequence ID" value="NZ_CADFFX010000017.1"/>
</dbReference>
<dbReference type="Gene3D" id="3.60.15.10">
    <property type="entry name" value="Ribonuclease Z/Hydroxyacylglutathione hydrolase-like"/>
    <property type="match status" value="1"/>
</dbReference>
<dbReference type="GO" id="GO:0046872">
    <property type="term" value="F:metal ion binding"/>
    <property type="evidence" value="ECO:0007669"/>
    <property type="project" value="UniProtKB-KW"/>
</dbReference>
<dbReference type="SUPFAM" id="SSF56281">
    <property type="entry name" value="Metallo-hydrolase/oxidoreductase"/>
    <property type="match status" value="1"/>
</dbReference>
<dbReference type="CDD" id="cd07729">
    <property type="entry name" value="AHL_lactonase_MBL-fold"/>
    <property type="match status" value="1"/>
</dbReference>
<keyword evidence="4" id="KW-0378">Hydrolase</keyword>
<protein>
    <submittedName>
        <fullName evidence="7">Metallo-beta-lactamase</fullName>
    </submittedName>
</protein>
<dbReference type="GO" id="GO:0016787">
    <property type="term" value="F:hydrolase activity"/>
    <property type="evidence" value="ECO:0007669"/>
    <property type="project" value="UniProtKB-KW"/>
</dbReference>
<dbReference type="EMBL" id="JFHC01000013">
    <property type="protein sequence ID" value="KDR42777.1"/>
    <property type="molecule type" value="Genomic_DNA"/>
</dbReference>
<proteinExistence type="inferred from homology"/>
<evidence type="ECO:0000256" key="5">
    <source>
        <dbReference type="ARBA" id="ARBA00022833"/>
    </source>
</evidence>
<evidence type="ECO:0000256" key="4">
    <source>
        <dbReference type="ARBA" id="ARBA00022801"/>
    </source>
</evidence>
<dbReference type="Pfam" id="PF00753">
    <property type="entry name" value="Lactamase_B"/>
    <property type="match status" value="1"/>
</dbReference>
<dbReference type="SMART" id="SM00849">
    <property type="entry name" value="Lactamase_B"/>
    <property type="match status" value="1"/>
</dbReference>
<comment type="cofactor">
    <cofactor evidence="1">
        <name>Zn(2+)</name>
        <dbReference type="ChEBI" id="CHEBI:29105"/>
    </cofactor>
</comment>
<dbReference type="AlphaFoldDB" id="A0A069PQR6"/>
<dbReference type="InterPro" id="IPR036866">
    <property type="entry name" value="RibonucZ/Hydroxyglut_hydro"/>
</dbReference>
<dbReference type="STRING" id="60547.GCA_000751215_05875"/>
<evidence type="ECO:0000313" key="7">
    <source>
        <dbReference type="EMBL" id="KDR42777.1"/>
    </source>
</evidence>
<dbReference type="PANTHER" id="PTHR42978">
    <property type="entry name" value="QUORUM-QUENCHING LACTONASE YTNP-RELATED-RELATED"/>
    <property type="match status" value="1"/>
</dbReference>
<evidence type="ECO:0000256" key="3">
    <source>
        <dbReference type="ARBA" id="ARBA00022723"/>
    </source>
</evidence>
<evidence type="ECO:0000256" key="1">
    <source>
        <dbReference type="ARBA" id="ARBA00001947"/>
    </source>
</evidence>